<dbReference type="Gene3D" id="3.60.60.10">
    <property type="entry name" value="Penicillin V Acylase, Chain A"/>
    <property type="match status" value="1"/>
</dbReference>
<evidence type="ECO:0000259" key="18">
    <source>
        <dbReference type="Pfam" id="PF02275"/>
    </source>
</evidence>
<evidence type="ECO:0000256" key="16">
    <source>
        <dbReference type="PIRNR" id="PIRNR017632"/>
    </source>
</evidence>
<comment type="pathway">
    <text evidence="4">Sphingolipid metabolism.</text>
</comment>
<dbReference type="InterPro" id="IPR029132">
    <property type="entry name" value="CBAH/NAAA_C"/>
</dbReference>
<evidence type="ECO:0000256" key="11">
    <source>
        <dbReference type="ARBA" id="ARBA00023098"/>
    </source>
</evidence>
<accession>A0ABR0A027</accession>
<evidence type="ECO:0000313" key="20">
    <source>
        <dbReference type="EMBL" id="KAK4018234.1"/>
    </source>
</evidence>
<evidence type="ECO:0000256" key="17">
    <source>
        <dbReference type="SAM" id="SignalP"/>
    </source>
</evidence>
<dbReference type="Proteomes" id="UP001234178">
    <property type="component" value="Unassembled WGS sequence"/>
</dbReference>
<evidence type="ECO:0000256" key="6">
    <source>
        <dbReference type="ARBA" id="ARBA00011891"/>
    </source>
</evidence>
<keyword evidence="13" id="KW-0325">Glycoprotein</keyword>
<feature type="domain" description="Acid ceramidase N-terminal" evidence="19">
    <location>
        <begin position="62"/>
        <end position="122"/>
    </location>
</feature>
<evidence type="ECO:0000256" key="3">
    <source>
        <dbReference type="ARBA" id="ARBA00004760"/>
    </source>
</evidence>
<feature type="domain" description="Choloylglycine hydrolase/NAAA C-terminal" evidence="18">
    <location>
        <begin position="158"/>
        <end position="343"/>
    </location>
</feature>
<evidence type="ECO:0000256" key="9">
    <source>
        <dbReference type="ARBA" id="ARBA00022801"/>
    </source>
</evidence>
<keyword evidence="14" id="KW-0458">Lysosome</keyword>
<evidence type="ECO:0000256" key="15">
    <source>
        <dbReference type="ARBA" id="ARBA00040588"/>
    </source>
</evidence>
<feature type="signal peptide" evidence="17">
    <location>
        <begin position="1"/>
        <end position="32"/>
    </location>
</feature>
<evidence type="ECO:0000256" key="14">
    <source>
        <dbReference type="ARBA" id="ARBA00023228"/>
    </source>
</evidence>
<keyword evidence="9 16" id="KW-0378">Hydrolase</keyword>
<evidence type="ECO:0000256" key="12">
    <source>
        <dbReference type="ARBA" id="ARBA00023157"/>
    </source>
</evidence>
<gene>
    <name evidence="20" type="ORF">OUZ56_000301</name>
</gene>
<evidence type="ECO:0000256" key="7">
    <source>
        <dbReference type="ARBA" id="ARBA00022525"/>
    </source>
</evidence>
<evidence type="ECO:0000256" key="1">
    <source>
        <dbReference type="ARBA" id="ARBA00004371"/>
    </source>
</evidence>
<dbReference type="Pfam" id="PF15508">
    <property type="entry name" value="NAAA-beta"/>
    <property type="match status" value="1"/>
</dbReference>
<dbReference type="PANTHER" id="PTHR28583:SF1">
    <property type="entry name" value="ACID CERAMIDASE"/>
    <property type="match status" value="1"/>
</dbReference>
<dbReference type="EMBL" id="JAOYFB010000036">
    <property type="protein sequence ID" value="KAK4018234.1"/>
    <property type="molecule type" value="Genomic_DNA"/>
</dbReference>
<evidence type="ECO:0000256" key="13">
    <source>
        <dbReference type="ARBA" id="ARBA00023180"/>
    </source>
</evidence>
<keyword evidence="11 16" id="KW-0443">Lipid metabolism</keyword>
<keyword evidence="12" id="KW-1015">Disulfide bond</keyword>
<comment type="pathway">
    <text evidence="3">Lipid metabolism; sphingolipid metabolism.</text>
</comment>
<dbReference type="InterPro" id="IPR029130">
    <property type="entry name" value="Acid_ceramidase_N"/>
</dbReference>
<keyword evidence="8 17" id="KW-0732">Signal</keyword>
<keyword evidence="7" id="KW-0964">Secreted</keyword>
<organism evidence="20 21">
    <name type="scientific">Daphnia magna</name>
    <dbReference type="NCBI Taxonomy" id="35525"/>
    <lineage>
        <taxon>Eukaryota</taxon>
        <taxon>Metazoa</taxon>
        <taxon>Ecdysozoa</taxon>
        <taxon>Arthropoda</taxon>
        <taxon>Crustacea</taxon>
        <taxon>Branchiopoda</taxon>
        <taxon>Diplostraca</taxon>
        <taxon>Cladocera</taxon>
        <taxon>Anomopoda</taxon>
        <taxon>Daphniidae</taxon>
        <taxon>Daphnia</taxon>
    </lineage>
</organism>
<protein>
    <recommendedName>
        <fullName evidence="15">Acid ceramidase</fullName>
        <ecNumber evidence="6">3.5.1.23</ecNumber>
    </recommendedName>
</protein>
<name>A0ABR0A027_9CRUS</name>
<evidence type="ECO:0000313" key="21">
    <source>
        <dbReference type="Proteomes" id="UP001234178"/>
    </source>
</evidence>
<evidence type="ECO:0000256" key="10">
    <source>
        <dbReference type="ARBA" id="ARBA00022919"/>
    </source>
</evidence>
<evidence type="ECO:0000259" key="19">
    <source>
        <dbReference type="Pfam" id="PF15508"/>
    </source>
</evidence>
<evidence type="ECO:0000256" key="2">
    <source>
        <dbReference type="ARBA" id="ARBA00004613"/>
    </source>
</evidence>
<proteinExistence type="inferred from homology"/>
<keyword evidence="10" id="KW-0746">Sphingolipid metabolism</keyword>
<evidence type="ECO:0000256" key="8">
    <source>
        <dbReference type="ARBA" id="ARBA00022729"/>
    </source>
</evidence>
<feature type="chain" id="PRO_5045711751" description="Acid ceramidase" evidence="17">
    <location>
        <begin position="33"/>
        <end position="413"/>
    </location>
</feature>
<sequence length="413" mass="47338">MKSFSWLHMFKLYSMLLAFIFVMPSVFTQVWNEDFDNEHFLYKIPENVSCADNQYPPLASDRVPTYVINLDLPPKLRWAQLMIDKKESALHLLQDIKTYTDSFFRGKLFPLLDKYLPLMAKTLPEPYLSELEGIAEVTGIELGEITLYNIFYEVFTLCTSVISQGANGKIYHGRNLDFGLFLGWDVKNHTWQTTEALRPLVVELDFQREGHTVYKTVNFAGYVGVLTGMKPQRFTLTLDERFSMEGGFVGIIRWLLGDHSANWAGFLMRDVMEKADSYQQALTTLTTSKLLAPVYFILGGNTTDQGAIITRGRNEADVWFMGRGSVSQVSTWYLVETNYDHWNKPPFFDDRRTPAVHCLDKMGREAASLSGLFNVLATKPIFNKLTAYTCLMDVSTGQFESWIRNCPDPCKPW</sequence>
<evidence type="ECO:0000256" key="5">
    <source>
        <dbReference type="ARBA" id="ARBA00005730"/>
    </source>
</evidence>
<dbReference type="PIRSF" id="PIRSF017632">
    <property type="entry name" value="Acid_ceramidase-like"/>
    <property type="match status" value="1"/>
</dbReference>
<dbReference type="EC" id="3.5.1.23" evidence="6"/>
<dbReference type="InterPro" id="IPR016699">
    <property type="entry name" value="Acid_ceramidase-like"/>
</dbReference>
<comment type="caution">
    <text evidence="20">The sequence shown here is derived from an EMBL/GenBank/DDBJ whole genome shotgun (WGS) entry which is preliminary data.</text>
</comment>
<reference evidence="20 21" key="1">
    <citation type="journal article" date="2023" name="Nucleic Acids Res.">
        <title>The hologenome of Daphnia magna reveals possible DNA methylation and microbiome-mediated evolution of the host genome.</title>
        <authorList>
            <person name="Chaturvedi A."/>
            <person name="Li X."/>
            <person name="Dhandapani V."/>
            <person name="Marshall H."/>
            <person name="Kissane S."/>
            <person name="Cuenca-Cambronero M."/>
            <person name="Asole G."/>
            <person name="Calvet F."/>
            <person name="Ruiz-Romero M."/>
            <person name="Marangio P."/>
            <person name="Guigo R."/>
            <person name="Rago D."/>
            <person name="Mirbahai L."/>
            <person name="Eastwood N."/>
            <person name="Colbourne J.K."/>
            <person name="Zhou J."/>
            <person name="Mallon E."/>
            <person name="Orsini L."/>
        </authorList>
    </citation>
    <scope>NUCLEOTIDE SEQUENCE [LARGE SCALE GENOMIC DNA]</scope>
    <source>
        <strain evidence="20">LRV0_1</strain>
    </source>
</reference>
<keyword evidence="21" id="KW-1185">Reference proteome</keyword>
<dbReference type="Pfam" id="PF02275">
    <property type="entry name" value="CBAH"/>
    <property type="match status" value="1"/>
</dbReference>
<evidence type="ECO:0000256" key="4">
    <source>
        <dbReference type="ARBA" id="ARBA00004991"/>
    </source>
</evidence>
<dbReference type="PANTHER" id="PTHR28583">
    <property type="entry name" value="ACID AMIDASE"/>
    <property type="match status" value="1"/>
</dbReference>
<comment type="similarity">
    <text evidence="5 16">Belongs to the acid ceramidase family.</text>
</comment>
<comment type="subcellular location">
    <subcellularLocation>
        <location evidence="1">Lysosome</location>
    </subcellularLocation>
    <subcellularLocation>
        <location evidence="2">Secreted</location>
    </subcellularLocation>
</comment>